<dbReference type="InterPro" id="IPR036390">
    <property type="entry name" value="WH_DNA-bd_sf"/>
</dbReference>
<dbReference type="EMBL" id="JAANIT010000336">
    <property type="protein sequence ID" value="KAG1548849.1"/>
    <property type="molecule type" value="Genomic_DNA"/>
</dbReference>
<evidence type="ECO:0000256" key="6">
    <source>
        <dbReference type="ARBA" id="ARBA00023242"/>
    </source>
</evidence>
<reference evidence="11" key="1">
    <citation type="journal article" date="2020" name="Microb. Genom.">
        <title>Genetic diversity of clinical and environmental Mucorales isolates obtained from an investigation of mucormycosis cases among solid organ transplant recipients.</title>
        <authorList>
            <person name="Nguyen M.H."/>
            <person name="Kaul D."/>
            <person name="Muto C."/>
            <person name="Cheng S.J."/>
            <person name="Richter R.A."/>
            <person name="Bruno V.M."/>
            <person name="Liu G."/>
            <person name="Beyhan S."/>
            <person name="Sundermann A.J."/>
            <person name="Mounaud S."/>
            <person name="Pasculle A.W."/>
            <person name="Nierman W.C."/>
            <person name="Driscoll E."/>
            <person name="Cumbie R."/>
            <person name="Clancy C.J."/>
            <person name="Dupont C.L."/>
        </authorList>
    </citation>
    <scope>NUCLEOTIDE SEQUENCE</scope>
    <source>
        <strain evidence="11">GL16</strain>
    </source>
</reference>
<evidence type="ECO:0000313" key="11">
    <source>
        <dbReference type="EMBL" id="KAG1548849.1"/>
    </source>
</evidence>
<protein>
    <recommendedName>
        <fullName evidence="10">HSF-type DNA-binding domain-containing protein</fullName>
    </recommendedName>
</protein>
<keyword evidence="6" id="KW-0539">Nucleus</keyword>
<proteinExistence type="inferred from homology"/>
<keyword evidence="8" id="KW-0175">Coiled coil</keyword>
<sequence length="510" mass="58841">MMLPFQSSTHHMTRKRQAAAPFDPTTLGPSDVVKKQRIEESIPKLSSAILNTTPHKLPSQRSVPAFLHKLFNMVNDPTTDNLIRWSKEGNSFLVEDHEEFAKIILPRFYKHNTFASFVRQLNMYDFHKMPHIRQDVNPGEIWEFSNPHFQQNRSDLLVLVTRKRNRDRDETDGEKMNLGTLLKEITSIKKHQNNITADLNNLRRDNELIWQETLAAREKHQRHEQVISKILQFLTIVFSKDHSTDAIQSSQTRVHEQNYKISTDTVSDKCNKTSHSTCPPICSIAMPLPFHNEQHTKSVLAIRQDIDELEHNVESLAAQLGINASHLPDHLVDFTPQTIHQDYTPLIQSASRDNKTQIYKPSDTTHDLDLAHQPTAWYLEDMLRKQQPYLKDMALNHPQTHPSFSVASARVDHPLAVNHNPIYDSNQGQASMVLPRDHHPPPGENNYENHSTVVTIGSTSKHTFQNIAHSFNQQPIFKYQSNPMHLNRSQLSFNNYEQNIEKEDELSTAY</sequence>
<dbReference type="Pfam" id="PF00447">
    <property type="entry name" value="HSF_DNA-bind"/>
    <property type="match status" value="1"/>
</dbReference>
<evidence type="ECO:0000256" key="3">
    <source>
        <dbReference type="ARBA" id="ARBA00023015"/>
    </source>
</evidence>
<dbReference type="OrthoDB" id="60033at2759"/>
<keyword evidence="5" id="KW-0804">Transcription</keyword>
<dbReference type="SMART" id="SM00415">
    <property type="entry name" value="HSF"/>
    <property type="match status" value="1"/>
</dbReference>
<comment type="subcellular location">
    <subcellularLocation>
        <location evidence="1">Nucleus</location>
    </subcellularLocation>
</comment>
<dbReference type="PANTHER" id="PTHR10015:SF427">
    <property type="entry name" value="HEAT SHOCK FACTOR PROTEIN"/>
    <property type="match status" value="1"/>
</dbReference>
<dbReference type="PANTHER" id="PTHR10015">
    <property type="entry name" value="HEAT SHOCK TRANSCRIPTION FACTOR"/>
    <property type="match status" value="1"/>
</dbReference>
<evidence type="ECO:0000259" key="10">
    <source>
        <dbReference type="SMART" id="SM00415"/>
    </source>
</evidence>
<evidence type="ECO:0000256" key="5">
    <source>
        <dbReference type="ARBA" id="ARBA00023163"/>
    </source>
</evidence>
<evidence type="ECO:0000256" key="7">
    <source>
        <dbReference type="RuleBase" id="RU004020"/>
    </source>
</evidence>
<dbReference type="GO" id="GO:0005634">
    <property type="term" value="C:nucleus"/>
    <property type="evidence" value="ECO:0007669"/>
    <property type="project" value="UniProtKB-SubCell"/>
</dbReference>
<feature type="region of interest" description="Disordered" evidence="9">
    <location>
        <begin position="1"/>
        <end position="30"/>
    </location>
</feature>
<dbReference type="Proteomes" id="UP000717996">
    <property type="component" value="Unassembled WGS sequence"/>
</dbReference>
<comment type="similarity">
    <text evidence="2 7">Belongs to the HSF family.</text>
</comment>
<dbReference type="SUPFAM" id="SSF46785">
    <property type="entry name" value="Winged helix' DNA-binding domain"/>
    <property type="match status" value="1"/>
</dbReference>
<gene>
    <name evidence="11" type="ORF">G6F51_003414</name>
</gene>
<dbReference type="GO" id="GO:0003700">
    <property type="term" value="F:DNA-binding transcription factor activity"/>
    <property type="evidence" value="ECO:0007669"/>
    <property type="project" value="InterPro"/>
</dbReference>
<feature type="compositionally biased region" description="Polar residues" evidence="9">
    <location>
        <begin position="1"/>
        <end position="10"/>
    </location>
</feature>
<dbReference type="PRINTS" id="PR00056">
    <property type="entry name" value="HSFDOMAIN"/>
</dbReference>
<dbReference type="AlphaFoldDB" id="A0A9P6YIB4"/>
<keyword evidence="4" id="KW-0238">DNA-binding</keyword>
<feature type="coiled-coil region" evidence="8">
    <location>
        <begin position="292"/>
        <end position="319"/>
    </location>
</feature>
<comment type="caution">
    <text evidence="11">The sequence shown here is derived from an EMBL/GenBank/DDBJ whole genome shotgun (WGS) entry which is preliminary data.</text>
</comment>
<evidence type="ECO:0000313" key="12">
    <source>
        <dbReference type="Proteomes" id="UP000717996"/>
    </source>
</evidence>
<name>A0A9P6YIB4_RHIOR</name>
<evidence type="ECO:0000256" key="1">
    <source>
        <dbReference type="ARBA" id="ARBA00004123"/>
    </source>
</evidence>
<organism evidence="11 12">
    <name type="scientific">Rhizopus oryzae</name>
    <name type="common">Mucormycosis agent</name>
    <name type="synonym">Rhizopus arrhizus var. delemar</name>
    <dbReference type="NCBI Taxonomy" id="64495"/>
    <lineage>
        <taxon>Eukaryota</taxon>
        <taxon>Fungi</taxon>
        <taxon>Fungi incertae sedis</taxon>
        <taxon>Mucoromycota</taxon>
        <taxon>Mucoromycotina</taxon>
        <taxon>Mucoromycetes</taxon>
        <taxon>Mucorales</taxon>
        <taxon>Mucorineae</taxon>
        <taxon>Rhizopodaceae</taxon>
        <taxon>Rhizopus</taxon>
    </lineage>
</organism>
<evidence type="ECO:0000256" key="9">
    <source>
        <dbReference type="SAM" id="MobiDB-lite"/>
    </source>
</evidence>
<dbReference type="FunFam" id="1.10.10.10:FF:000027">
    <property type="entry name" value="Heat shock transcription factor 1"/>
    <property type="match status" value="1"/>
</dbReference>
<dbReference type="InterPro" id="IPR036388">
    <property type="entry name" value="WH-like_DNA-bd_sf"/>
</dbReference>
<evidence type="ECO:0000256" key="8">
    <source>
        <dbReference type="SAM" id="Coils"/>
    </source>
</evidence>
<dbReference type="GO" id="GO:0043565">
    <property type="term" value="F:sequence-specific DNA binding"/>
    <property type="evidence" value="ECO:0007669"/>
    <property type="project" value="InterPro"/>
</dbReference>
<keyword evidence="3" id="KW-0805">Transcription regulation</keyword>
<dbReference type="InterPro" id="IPR000232">
    <property type="entry name" value="HSF_DNA-bd"/>
</dbReference>
<evidence type="ECO:0000256" key="2">
    <source>
        <dbReference type="ARBA" id="ARBA00006403"/>
    </source>
</evidence>
<accession>A0A9P6YIB4</accession>
<evidence type="ECO:0000256" key="4">
    <source>
        <dbReference type="ARBA" id="ARBA00023125"/>
    </source>
</evidence>
<dbReference type="Gene3D" id="1.10.10.10">
    <property type="entry name" value="Winged helix-like DNA-binding domain superfamily/Winged helix DNA-binding domain"/>
    <property type="match status" value="1"/>
</dbReference>
<feature type="domain" description="HSF-type DNA-binding" evidence="10">
    <location>
        <begin position="62"/>
        <end position="163"/>
    </location>
</feature>